<dbReference type="GO" id="GO:0016829">
    <property type="term" value="F:lyase activity"/>
    <property type="evidence" value="ECO:0007669"/>
    <property type="project" value="UniProtKB-KW"/>
</dbReference>
<dbReference type="RefSeq" id="WP_101252808.1">
    <property type="nucleotide sequence ID" value="NZ_PIUM01000033.1"/>
</dbReference>
<protein>
    <submittedName>
        <fullName evidence="1">Formate hydrogenlyase maturation protein HycH</fullName>
    </submittedName>
</protein>
<gene>
    <name evidence="1" type="ORF">CWS72_22040</name>
</gene>
<name>A0A2N3PPM5_9PROT</name>
<dbReference type="InterPro" id="IPR010005">
    <property type="entry name" value="Formate_DH_maturation_HycH"/>
</dbReference>
<proteinExistence type="predicted"/>
<sequence>MTAGIVFYQLNAKFLERAEDVPEASQQVVYYSLAIGHHVGVFDCFKPVLRCSNALYDGILASLPSDGEARRKMAGLLRFGEITVDRSHTAMLRPAVAQARIGAEPEAAAWLDGFDASLAAIEQEPVIYLMGRRLS</sequence>
<dbReference type="Pfam" id="PF07450">
    <property type="entry name" value="HycH"/>
    <property type="match status" value="1"/>
</dbReference>
<dbReference type="Proteomes" id="UP000233293">
    <property type="component" value="Unassembled WGS sequence"/>
</dbReference>
<keyword evidence="1" id="KW-0456">Lyase</keyword>
<reference evidence="2" key="1">
    <citation type="submission" date="2017-12" db="EMBL/GenBank/DDBJ databases">
        <title>Draft genome sequence of Telmatospirillum siberiense 26-4b1T, an acidotolerant peatland alphaproteobacterium potentially involved in sulfur cycling.</title>
        <authorList>
            <person name="Hausmann B."/>
            <person name="Pjevac P."/>
            <person name="Schreck K."/>
            <person name="Herbold C.W."/>
            <person name="Daims H."/>
            <person name="Wagner M."/>
            <person name="Pester M."/>
            <person name="Loy A."/>
        </authorList>
    </citation>
    <scope>NUCLEOTIDE SEQUENCE [LARGE SCALE GENOMIC DNA]</scope>
    <source>
        <strain evidence="2">26-4b1</strain>
    </source>
</reference>
<organism evidence="1 2">
    <name type="scientific">Telmatospirillum siberiense</name>
    <dbReference type="NCBI Taxonomy" id="382514"/>
    <lineage>
        <taxon>Bacteria</taxon>
        <taxon>Pseudomonadati</taxon>
        <taxon>Pseudomonadota</taxon>
        <taxon>Alphaproteobacteria</taxon>
        <taxon>Rhodospirillales</taxon>
        <taxon>Rhodospirillaceae</taxon>
        <taxon>Telmatospirillum</taxon>
    </lineage>
</organism>
<dbReference type="EMBL" id="PIUM01000033">
    <property type="protein sequence ID" value="PKU22361.1"/>
    <property type="molecule type" value="Genomic_DNA"/>
</dbReference>
<comment type="caution">
    <text evidence="1">The sequence shown here is derived from an EMBL/GenBank/DDBJ whole genome shotgun (WGS) entry which is preliminary data.</text>
</comment>
<evidence type="ECO:0000313" key="1">
    <source>
        <dbReference type="EMBL" id="PKU22361.1"/>
    </source>
</evidence>
<dbReference type="OrthoDB" id="3173483at2"/>
<keyword evidence="2" id="KW-1185">Reference proteome</keyword>
<evidence type="ECO:0000313" key="2">
    <source>
        <dbReference type="Proteomes" id="UP000233293"/>
    </source>
</evidence>
<dbReference type="AlphaFoldDB" id="A0A2N3PPM5"/>
<dbReference type="NCBIfam" id="NF011664">
    <property type="entry name" value="PRK15084.1"/>
    <property type="match status" value="1"/>
</dbReference>
<accession>A0A2N3PPM5</accession>